<protein>
    <submittedName>
        <fullName evidence="2">Uncharacterized protein</fullName>
    </submittedName>
</protein>
<keyword evidence="3" id="KW-1185">Reference proteome</keyword>
<dbReference type="Proteomes" id="UP000289200">
    <property type="component" value="Unassembled WGS sequence"/>
</dbReference>
<dbReference type="EMBL" id="UWOC01000023">
    <property type="protein sequence ID" value="VCU07335.1"/>
    <property type="molecule type" value="Genomic_DNA"/>
</dbReference>
<reference evidence="1 4" key="3">
    <citation type="submission" date="2019-11" db="EMBL/GenBank/DDBJ databases">
        <title>Whole-genome sequence of Rhodoplanes serenus DSM 18633, type strain.</title>
        <authorList>
            <person name="Kyndt J.A."/>
            <person name="Meyer T.E."/>
        </authorList>
    </citation>
    <scope>NUCLEOTIDE SEQUENCE [LARGE SCALE GENOMIC DNA]</scope>
    <source>
        <strain evidence="1 4">DSM 18633</strain>
    </source>
</reference>
<evidence type="ECO:0000313" key="2">
    <source>
        <dbReference type="EMBL" id="VCU07335.1"/>
    </source>
</evidence>
<dbReference type="RefSeq" id="WP_129607518.1">
    <property type="nucleotide sequence ID" value="NZ_NPEW01000467.1"/>
</dbReference>
<evidence type="ECO:0000313" key="4">
    <source>
        <dbReference type="Proteomes" id="UP000438991"/>
    </source>
</evidence>
<reference evidence="3" key="2">
    <citation type="submission" date="2018-10" db="EMBL/GenBank/DDBJ databases">
        <authorList>
            <person name="Peiro R."/>
            <person name="Begona"/>
            <person name="Cbmso G."/>
            <person name="Lopez M."/>
            <person name="Gonzalez S."/>
            <person name="Sacristan E."/>
            <person name="Castillo E."/>
        </authorList>
    </citation>
    <scope>NUCLEOTIDE SEQUENCE [LARGE SCALE GENOMIC DNA]</scope>
</reference>
<name>A0A3S5CY47_9BRAD</name>
<sequence length="78" mass="8257">MRALFALLVVVVMLFVLGKLPFPAKPQSTPVVRQAAVAKATGAGTAAEAPRPTYVSTRECVRSPFGSINCKEVTTLKP</sequence>
<proteinExistence type="predicted"/>
<organism evidence="2 3">
    <name type="scientific">Rhodoplanes serenus</name>
    <dbReference type="NCBI Taxonomy" id="200615"/>
    <lineage>
        <taxon>Bacteria</taxon>
        <taxon>Pseudomonadati</taxon>
        <taxon>Pseudomonadota</taxon>
        <taxon>Alphaproteobacteria</taxon>
        <taxon>Hyphomicrobiales</taxon>
        <taxon>Nitrobacteraceae</taxon>
        <taxon>Rhodoplanes</taxon>
    </lineage>
</organism>
<comment type="caution">
    <text evidence="2">The sequence shown here is derived from an EMBL/GenBank/DDBJ whole genome shotgun (WGS) entry which is preliminary data.</text>
</comment>
<reference evidence="2" key="1">
    <citation type="submission" date="2018-10" db="EMBL/GenBank/DDBJ databases">
        <authorList>
            <person name="Peiro R."/>
            <person name="Begona"/>
            <person name="Cbmso G."/>
            <person name="Lopez M."/>
            <person name="Gonzalez S."/>
            <person name="Sacristan E."/>
            <person name="Castillo E."/>
        </authorList>
    </citation>
    <scope>NUCLEOTIDE SEQUENCE</scope>
    <source>
        <strain evidence="2">Rhod_genome</strain>
    </source>
</reference>
<gene>
    <name evidence="1" type="ORF">GJ689_02940</name>
    <name evidence="2" type="ORF">RHODGE_RHODGE_00438</name>
</gene>
<dbReference type="Proteomes" id="UP000438991">
    <property type="component" value="Unassembled WGS sequence"/>
</dbReference>
<dbReference type="EMBL" id="WNKV01000002">
    <property type="protein sequence ID" value="MTW15159.1"/>
    <property type="molecule type" value="Genomic_DNA"/>
</dbReference>
<accession>A0A3S5CY47</accession>
<evidence type="ECO:0000313" key="1">
    <source>
        <dbReference type="EMBL" id="MTW15159.1"/>
    </source>
</evidence>
<dbReference type="AlphaFoldDB" id="A0A3S5CY47"/>
<evidence type="ECO:0000313" key="3">
    <source>
        <dbReference type="Proteomes" id="UP000289200"/>
    </source>
</evidence>